<evidence type="ECO:0000313" key="9">
    <source>
        <dbReference type="Proteomes" id="UP001295684"/>
    </source>
</evidence>
<keyword evidence="6" id="KW-0812">Transmembrane</keyword>
<evidence type="ECO:0000313" key="8">
    <source>
        <dbReference type="EMBL" id="CAI2359186.1"/>
    </source>
</evidence>
<keyword evidence="5" id="KW-0418">Kinase</keyword>
<keyword evidence="4" id="KW-0808">Transferase</keyword>
<dbReference type="InterPro" id="IPR003661">
    <property type="entry name" value="HisK_dim/P_dom"/>
</dbReference>
<comment type="catalytic activity">
    <reaction evidence="1">
        <text>ATP + protein L-histidine = ADP + protein N-phospho-L-histidine.</text>
        <dbReference type="EC" id="2.7.13.3"/>
    </reaction>
</comment>
<dbReference type="GO" id="GO:0005886">
    <property type="term" value="C:plasma membrane"/>
    <property type="evidence" value="ECO:0007669"/>
    <property type="project" value="TreeGrafter"/>
</dbReference>
<comment type="caution">
    <text evidence="8">The sequence shown here is derived from an EMBL/GenBank/DDBJ whole genome shotgun (WGS) entry which is preliminary data.</text>
</comment>
<dbReference type="SUPFAM" id="SSF55874">
    <property type="entry name" value="ATPase domain of HSP90 chaperone/DNA topoisomerase II/histidine kinase"/>
    <property type="match status" value="1"/>
</dbReference>
<dbReference type="FunFam" id="3.30.565.10:FF:000010">
    <property type="entry name" value="Sensor histidine kinase RcsC"/>
    <property type="match status" value="1"/>
</dbReference>
<evidence type="ECO:0000256" key="6">
    <source>
        <dbReference type="SAM" id="Phobius"/>
    </source>
</evidence>
<dbReference type="InterPro" id="IPR036097">
    <property type="entry name" value="HisK_dim/P_sf"/>
</dbReference>
<protein>
    <recommendedName>
        <fullName evidence="2">histidine kinase</fullName>
        <ecNumber evidence="2">2.7.13.3</ecNumber>
    </recommendedName>
</protein>
<gene>
    <name evidence="8" type="ORF">ECRASSUSDP1_LOCUS471</name>
</gene>
<dbReference type="EMBL" id="CAMPGE010000438">
    <property type="protein sequence ID" value="CAI2359186.1"/>
    <property type="molecule type" value="Genomic_DNA"/>
</dbReference>
<keyword evidence="3" id="KW-0597">Phosphoprotein</keyword>
<dbReference type="SMART" id="SM00387">
    <property type="entry name" value="HATPase_c"/>
    <property type="match status" value="1"/>
</dbReference>
<keyword evidence="6" id="KW-1133">Transmembrane helix</keyword>
<proteinExistence type="predicted"/>
<dbReference type="InterPro" id="IPR003594">
    <property type="entry name" value="HATPase_dom"/>
</dbReference>
<feature type="transmembrane region" description="Helical" evidence="6">
    <location>
        <begin position="191"/>
        <end position="210"/>
    </location>
</feature>
<evidence type="ECO:0000259" key="7">
    <source>
        <dbReference type="PROSITE" id="PS50109"/>
    </source>
</evidence>
<dbReference type="Proteomes" id="UP001295684">
    <property type="component" value="Unassembled WGS sequence"/>
</dbReference>
<dbReference type="Gene3D" id="1.10.287.130">
    <property type="match status" value="1"/>
</dbReference>
<evidence type="ECO:0000256" key="2">
    <source>
        <dbReference type="ARBA" id="ARBA00012438"/>
    </source>
</evidence>
<feature type="transmembrane region" description="Helical" evidence="6">
    <location>
        <begin position="112"/>
        <end position="133"/>
    </location>
</feature>
<keyword evidence="9" id="KW-1185">Reference proteome</keyword>
<evidence type="ECO:0000256" key="1">
    <source>
        <dbReference type="ARBA" id="ARBA00000085"/>
    </source>
</evidence>
<evidence type="ECO:0000256" key="5">
    <source>
        <dbReference type="ARBA" id="ARBA00022777"/>
    </source>
</evidence>
<evidence type="ECO:0000256" key="4">
    <source>
        <dbReference type="ARBA" id="ARBA00022679"/>
    </source>
</evidence>
<evidence type="ECO:0000256" key="3">
    <source>
        <dbReference type="ARBA" id="ARBA00022553"/>
    </source>
</evidence>
<dbReference type="PANTHER" id="PTHR43047:SF72">
    <property type="entry name" value="OSMOSENSING HISTIDINE PROTEIN KINASE SLN1"/>
    <property type="match status" value="1"/>
</dbReference>
<dbReference type="PANTHER" id="PTHR43047">
    <property type="entry name" value="TWO-COMPONENT HISTIDINE PROTEIN KINASE"/>
    <property type="match status" value="1"/>
</dbReference>
<dbReference type="SMART" id="SM00388">
    <property type="entry name" value="HisKA"/>
    <property type="match status" value="1"/>
</dbReference>
<feature type="transmembrane region" description="Helical" evidence="6">
    <location>
        <begin position="88"/>
        <end position="106"/>
    </location>
</feature>
<dbReference type="GO" id="GO:0009927">
    <property type="term" value="F:histidine phosphotransfer kinase activity"/>
    <property type="evidence" value="ECO:0007669"/>
    <property type="project" value="TreeGrafter"/>
</dbReference>
<feature type="domain" description="Histidine kinase" evidence="7">
    <location>
        <begin position="382"/>
        <end position="627"/>
    </location>
</feature>
<name>A0AAD1U2R5_EUPCR</name>
<dbReference type="InterPro" id="IPR004358">
    <property type="entry name" value="Sig_transdc_His_kin-like_C"/>
</dbReference>
<sequence>MVLRNLFQCLKLGISKVVSGWKWAIIKGSRSDREVDEYINKDIEESIQKSYLKYIKMVCWLFIILLTVVVIFHYPDLSESNMSTKNQASLNSGVLILILLALIIALEFKPIYILYFVPILIWSGSYLCTLLTLKKDYYRLDEYHISSCCLSHMLIILVPHQWKSSSFVHAASLLYMLYNIWDTYGVTNSDMIAAILFSCLWFTISSYLLIIRTRSLYSEILRNKKLINEMKKVIQILPFGVVIWPAKADEKWFTNREFTSKYAKIRNDLKELEDIDISFVQNDKQNNISPKLSTFLKSQQTLLKNKESYCEQDIKIDCNLERGNMIVENQDNSLERTCSIKTLMVEWEGVESYMHCFIDNTDVIKLEEAKNNIKCQKIMFASASHEFRTPLNSIMNSIDILKASFRIIFGIVQPYISRLNPEQKQEVDLNLLTVEKFLKIGKNSSMLLLTLIEDVLNLSKMEAGTFTIKKELFGVKEILDEIYSIFNMQCEQRKLKLKLEVSEVVKALVINSDRARIKQVLMNLISNSLKFTFKGSITICCRVNQCSSSKFAEFIVRDTGVGIRNEDQEKLFQLFSMVSKSKSLNPNGTGIGLTVSKRYVETMGGKIHLKSVYKKGTDVIFTIPIDEKSKTRNRLPIPAHPSHNYSEEESSFFEEGHKMLVFSRDMSLCSRGKFIKARSSI</sequence>
<dbReference type="SUPFAM" id="SSF47384">
    <property type="entry name" value="Homodimeric domain of signal transducing histidine kinase"/>
    <property type="match status" value="1"/>
</dbReference>
<reference evidence="8" key="1">
    <citation type="submission" date="2023-07" db="EMBL/GenBank/DDBJ databases">
        <authorList>
            <consortium name="AG Swart"/>
            <person name="Singh M."/>
            <person name="Singh A."/>
            <person name="Seah K."/>
            <person name="Emmerich C."/>
        </authorList>
    </citation>
    <scope>NUCLEOTIDE SEQUENCE</scope>
    <source>
        <strain evidence="8">DP1</strain>
    </source>
</reference>
<feature type="transmembrane region" description="Helical" evidence="6">
    <location>
        <begin position="54"/>
        <end position="76"/>
    </location>
</feature>
<dbReference type="PROSITE" id="PS50109">
    <property type="entry name" value="HIS_KIN"/>
    <property type="match status" value="1"/>
</dbReference>
<dbReference type="EC" id="2.7.13.3" evidence="2"/>
<dbReference type="InterPro" id="IPR005467">
    <property type="entry name" value="His_kinase_dom"/>
</dbReference>
<dbReference type="Pfam" id="PF02518">
    <property type="entry name" value="HATPase_c"/>
    <property type="match status" value="1"/>
</dbReference>
<dbReference type="Pfam" id="PF00512">
    <property type="entry name" value="HisKA"/>
    <property type="match status" value="1"/>
</dbReference>
<dbReference type="InterPro" id="IPR036890">
    <property type="entry name" value="HATPase_C_sf"/>
</dbReference>
<dbReference type="AlphaFoldDB" id="A0AAD1U2R5"/>
<dbReference type="Gene3D" id="3.30.565.10">
    <property type="entry name" value="Histidine kinase-like ATPase, C-terminal domain"/>
    <property type="match status" value="1"/>
</dbReference>
<dbReference type="PRINTS" id="PR00344">
    <property type="entry name" value="BCTRLSENSOR"/>
</dbReference>
<keyword evidence="6" id="KW-0472">Membrane</keyword>
<organism evidence="8 9">
    <name type="scientific">Euplotes crassus</name>
    <dbReference type="NCBI Taxonomy" id="5936"/>
    <lineage>
        <taxon>Eukaryota</taxon>
        <taxon>Sar</taxon>
        <taxon>Alveolata</taxon>
        <taxon>Ciliophora</taxon>
        <taxon>Intramacronucleata</taxon>
        <taxon>Spirotrichea</taxon>
        <taxon>Hypotrichia</taxon>
        <taxon>Euplotida</taxon>
        <taxon>Euplotidae</taxon>
        <taxon>Moneuplotes</taxon>
    </lineage>
</organism>
<dbReference type="GO" id="GO:0000155">
    <property type="term" value="F:phosphorelay sensor kinase activity"/>
    <property type="evidence" value="ECO:0007669"/>
    <property type="project" value="InterPro"/>
</dbReference>
<accession>A0AAD1U2R5</accession>
<dbReference type="CDD" id="cd00082">
    <property type="entry name" value="HisKA"/>
    <property type="match status" value="1"/>
</dbReference>